<protein>
    <recommendedName>
        <fullName evidence="2">Anti-sigma factor antagonist</fullName>
    </recommendedName>
</protein>
<dbReference type="Proteomes" id="UP000327011">
    <property type="component" value="Unassembled WGS sequence"/>
</dbReference>
<dbReference type="Pfam" id="PF01740">
    <property type="entry name" value="STAS"/>
    <property type="match status" value="1"/>
</dbReference>
<name>A0A5J5K6J9_9ACTN</name>
<dbReference type="EMBL" id="VYTZ01000004">
    <property type="protein sequence ID" value="KAA9379126.1"/>
    <property type="molecule type" value="Genomic_DNA"/>
</dbReference>
<dbReference type="PANTHER" id="PTHR33495:SF2">
    <property type="entry name" value="ANTI-SIGMA FACTOR ANTAGONIST TM_1081-RELATED"/>
    <property type="match status" value="1"/>
</dbReference>
<comment type="similarity">
    <text evidence="1 2">Belongs to the anti-sigma-factor antagonist family.</text>
</comment>
<dbReference type="PROSITE" id="PS50801">
    <property type="entry name" value="STAS"/>
    <property type="match status" value="1"/>
</dbReference>
<dbReference type="PANTHER" id="PTHR33495">
    <property type="entry name" value="ANTI-SIGMA FACTOR ANTAGONIST TM_1081-RELATED-RELATED"/>
    <property type="match status" value="1"/>
</dbReference>
<dbReference type="InterPro" id="IPR003658">
    <property type="entry name" value="Anti-sigma_ant"/>
</dbReference>
<sequence>MAELHISTEPITSDAGDGGSSGSLGVVTVRGTLDFITHEAASELFDKAFAQYGPHLVMDLLGLDFLDSRATGLLVSCWKRALDEGGWLALVAVEKGAARALWITGLASHVPVFPTVEAALAAAPPRAPQ</sequence>
<dbReference type="SUPFAM" id="SSF52091">
    <property type="entry name" value="SpoIIaa-like"/>
    <property type="match status" value="1"/>
</dbReference>
<evidence type="ECO:0000256" key="2">
    <source>
        <dbReference type="RuleBase" id="RU003749"/>
    </source>
</evidence>
<reference evidence="5 6" key="1">
    <citation type="submission" date="2019-09" db="EMBL/GenBank/DDBJ databases">
        <title>Screening of Novel Bioactive Compounds from Soil-Associated.</title>
        <authorList>
            <person name="Gong X."/>
        </authorList>
    </citation>
    <scope>NUCLEOTIDE SEQUENCE [LARGE SCALE GENOMIC DNA]</scope>
    <source>
        <strain evidence="5 6">Gxj-6</strain>
    </source>
</reference>
<dbReference type="RefSeq" id="WP_150933726.1">
    <property type="nucleotide sequence ID" value="NZ_VYTZ01000004.1"/>
</dbReference>
<dbReference type="AlphaFoldDB" id="A0A5J5K6J9"/>
<proteinExistence type="inferred from homology"/>
<feature type="region of interest" description="Disordered" evidence="3">
    <location>
        <begin position="1"/>
        <end position="20"/>
    </location>
</feature>
<dbReference type="CDD" id="cd07043">
    <property type="entry name" value="STAS_anti-anti-sigma_factors"/>
    <property type="match status" value="1"/>
</dbReference>
<accession>A0A5J5K6J9</accession>
<keyword evidence="6" id="KW-1185">Reference proteome</keyword>
<dbReference type="Gene3D" id="3.30.750.24">
    <property type="entry name" value="STAS domain"/>
    <property type="match status" value="1"/>
</dbReference>
<evidence type="ECO:0000256" key="1">
    <source>
        <dbReference type="ARBA" id="ARBA00009013"/>
    </source>
</evidence>
<comment type="caution">
    <text evidence="5">The sequence shown here is derived from an EMBL/GenBank/DDBJ whole genome shotgun (WGS) entry which is preliminary data.</text>
</comment>
<evidence type="ECO:0000256" key="3">
    <source>
        <dbReference type="SAM" id="MobiDB-lite"/>
    </source>
</evidence>
<evidence type="ECO:0000313" key="5">
    <source>
        <dbReference type="EMBL" id="KAA9379126.1"/>
    </source>
</evidence>
<dbReference type="GO" id="GO:0043856">
    <property type="term" value="F:anti-sigma factor antagonist activity"/>
    <property type="evidence" value="ECO:0007669"/>
    <property type="project" value="InterPro"/>
</dbReference>
<gene>
    <name evidence="5" type="ORF">F5972_13065</name>
</gene>
<evidence type="ECO:0000259" key="4">
    <source>
        <dbReference type="PROSITE" id="PS50801"/>
    </source>
</evidence>
<dbReference type="InterPro" id="IPR002645">
    <property type="entry name" value="STAS_dom"/>
</dbReference>
<dbReference type="NCBIfam" id="TIGR00377">
    <property type="entry name" value="ant_ant_sig"/>
    <property type="match status" value="1"/>
</dbReference>
<evidence type="ECO:0000313" key="6">
    <source>
        <dbReference type="Proteomes" id="UP000327011"/>
    </source>
</evidence>
<feature type="domain" description="STAS" evidence="4">
    <location>
        <begin position="26"/>
        <end position="123"/>
    </location>
</feature>
<dbReference type="InterPro" id="IPR036513">
    <property type="entry name" value="STAS_dom_sf"/>
</dbReference>
<organism evidence="5 6">
    <name type="scientific">Microbispora cellulosiformans</name>
    <dbReference type="NCBI Taxonomy" id="2614688"/>
    <lineage>
        <taxon>Bacteria</taxon>
        <taxon>Bacillati</taxon>
        <taxon>Actinomycetota</taxon>
        <taxon>Actinomycetes</taxon>
        <taxon>Streptosporangiales</taxon>
        <taxon>Streptosporangiaceae</taxon>
        <taxon>Microbispora</taxon>
    </lineage>
</organism>